<evidence type="ECO:0000256" key="2">
    <source>
        <dbReference type="SAM" id="Phobius"/>
    </source>
</evidence>
<dbReference type="InterPro" id="IPR032675">
    <property type="entry name" value="LRR_dom_sf"/>
</dbReference>
<evidence type="ECO:0000313" key="4">
    <source>
        <dbReference type="Proteomes" id="UP000717328"/>
    </source>
</evidence>
<dbReference type="Proteomes" id="UP000717328">
    <property type="component" value="Unassembled WGS sequence"/>
</dbReference>
<organism evidence="3 4">
    <name type="scientific">Sphagnurus paluster</name>
    <dbReference type="NCBI Taxonomy" id="117069"/>
    <lineage>
        <taxon>Eukaryota</taxon>
        <taxon>Fungi</taxon>
        <taxon>Dikarya</taxon>
        <taxon>Basidiomycota</taxon>
        <taxon>Agaricomycotina</taxon>
        <taxon>Agaricomycetes</taxon>
        <taxon>Agaricomycetidae</taxon>
        <taxon>Agaricales</taxon>
        <taxon>Tricholomatineae</taxon>
        <taxon>Lyophyllaceae</taxon>
        <taxon>Sphagnurus</taxon>
    </lineage>
</organism>
<gene>
    <name evidence="3" type="ORF">H0H81_011444</name>
</gene>
<keyword evidence="4" id="KW-1185">Reference proteome</keyword>
<comment type="caution">
    <text evidence="3">The sequence shown here is derived from an EMBL/GenBank/DDBJ whole genome shotgun (WGS) entry which is preliminary data.</text>
</comment>
<feature type="transmembrane region" description="Helical" evidence="2">
    <location>
        <begin position="419"/>
        <end position="437"/>
    </location>
</feature>
<keyword evidence="2" id="KW-1133">Transmembrane helix</keyword>
<keyword evidence="2" id="KW-0472">Membrane</keyword>
<feature type="region of interest" description="Disordered" evidence="1">
    <location>
        <begin position="489"/>
        <end position="516"/>
    </location>
</feature>
<keyword evidence="2" id="KW-0812">Transmembrane</keyword>
<dbReference type="EMBL" id="JABCKI010000390">
    <property type="protein sequence ID" value="KAG5650667.1"/>
    <property type="molecule type" value="Genomic_DNA"/>
</dbReference>
<sequence>MTSTAAVLSQCFSLVELEICIEIQGADNHIQGIQAISLPNLTDLILSHSRPRGSEEANMLSFLYHLKLPALKRISLHAEYSTDVQQCAPLASLIMRSHCTLEEITIEGGENEAYNPALQDLLELCSHVRKLDTNDMIFTDTILTSMAREEILPMLEEWWFTGDVGLSVDLLEEVIKARQQRDTQSGLPILSKVFMFAGKMHALLQFFVTLVYLNHQIVSNALKNKSLRVRNAGLSTYISKNTGATAAVTGFSTTNSRRTFSSFSNVPAASSASNSHQDIEHGVECVEQLRIRKEGGQPEEGVMLPLDHVGLDLERAQRVMGHVDEVSHSSLQLTIVLYFVSLQLRLQSLQTGVERPKILTMEETPVPSDSSHPDNKQPLLFTIESEAASPIRQKHDYVSDAQQEEEKKDYLARQRGPSFLKRLILVVCTLFLFWAALQLRGILYHEKAQVIYASRYSKDYKFRPAASPIITETLKDGCVRIHGAGPAPDPIPLPTPVAKRRVGKAGAGRVRKQNGE</sequence>
<proteinExistence type="predicted"/>
<evidence type="ECO:0000256" key="1">
    <source>
        <dbReference type="SAM" id="MobiDB-lite"/>
    </source>
</evidence>
<reference evidence="3" key="2">
    <citation type="submission" date="2021-10" db="EMBL/GenBank/DDBJ databases">
        <title>Phylogenomics reveals ancestral predisposition of the termite-cultivated fungus Termitomyces towards a domesticated lifestyle.</title>
        <authorList>
            <person name="Auxier B."/>
            <person name="Grum-Grzhimaylo A."/>
            <person name="Cardenas M.E."/>
            <person name="Lodge J.D."/>
            <person name="Laessoe T."/>
            <person name="Pedersen O."/>
            <person name="Smith M.E."/>
            <person name="Kuyper T.W."/>
            <person name="Franco-Molano E.A."/>
            <person name="Baroni T.J."/>
            <person name="Aanen D.K."/>
        </authorList>
    </citation>
    <scope>NUCLEOTIDE SEQUENCE</scope>
    <source>
        <strain evidence="3">D49</strain>
    </source>
</reference>
<name>A0A9P7GPH6_9AGAR</name>
<dbReference type="OrthoDB" id="2538110at2759"/>
<dbReference type="Gene3D" id="3.80.10.10">
    <property type="entry name" value="Ribonuclease Inhibitor"/>
    <property type="match status" value="1"/>
</dbReference>
<evidence type="ECO:0000313" key="3">
    <source>
        <dbReference type="EMBL" id="KAG5650667.1"/>
    </source>
</evidence>
<accession>A0A9P7GPH6</accession>
<protein>
    <submittedName>
        <fullName evidence="3">Uncharacterized protein</fullName>
    </submittedName>
</protein>
<feature type="compositionally biased region" description="Basic residues" evidence="1">
    <location>
        <begin position="498"/>
        <end position="516"/>
    </location>
</feature>
<reference evidence="3" key="1">
    <citation type="submission" date="2021-02" db="EMBL/GenBank/DDBJ databases">
        <authorList>
            <person name="Nieuwenhuis M."/>
            <person name="Van De Peppel L.J.J."/>
        </authorList>
    </citation>
    <scope>NUCLEOTIDE SEQUENCE</scope>
    <source>
        <strain evidence="3">D49</strain>
    </source>
</reference>
<dbReference type="AlphaFoldDB" id="A0A9P7GPH6"/>
<dbReference type="SUPFAM" id="SSF52047">
    <property type="entry name" value="RNI-like"/>
    <property type="match status" value="1"/>
</dbReference>